<reference evidence="1 2" key="1">
    <citation type="submission" date="2024-03" db="EMBL/GenBank/DDBJ databases">
        <authorList>
            <person name="Cao K."/>
        </authorList>
    </citation>
    <scope>NUCLEOTIDE SEQUENCE [LARGE SCALE GENOMIC DNA]</scope>
    <source>
        <strain evidence="1 2">MCCC 1K00696</strain>
    </source>
</reference>
<sequence>MKIKIAIFFTFLFVGLISAPTIITLVDKNQDISIYLNLSEEEEENSWKNPVKELKVNVNSNSSISFTKIQKKRIVQFTSKSYVSPYPKIITQPPEFVL</sequence>
<accession>A0ABZ2TP22</accession>
<dbReference type="EMBL" id="CP150496">
    <property type="protein sequence ID" value="WYW54835.1"/>
    <property type="molecule type" value="Genomic_DNA"/>
</dbReference>
<keyword evidence="2" id="KW-1185">Reference proteome</keyword>
<proteinExistence type="predicted"/>
<dbReference type="Proteomes" id="UP001491088">
    <property type="component" value="Chromosome"/>
</dbReference>
<evidence type="ECO:0008006" key="3">
    <source>
        <dbReference type="Google" id="ProtNLM"/>
    </source>
</evidence>
<evidence type="ECO:0000313" key="1">
    <source>
        <dbReference type="EMBL" id="WYW54835.1"/>
    </source>
</evidence>
<dbReference type="RefSeq" id="WP_340932022.1">
    <property type="nucleotide sequence ID" value="NZ_CP150496.1"/>
</dbReference>
<name>A0ABZ2TP22_9FLAO</name>
<gene>
    <name evidence="1" type="ORF">WG950_09865</name>
</gene>
<evidence type="ECO:0000313" key="2">
    <source>
        <dbReference type="Proteomes" id="UP001491088"/>
    </source>
</evidence>
<protein>
    <recommendedName>
        <fullName evidence="3">Gingipain propeptide domain-containing protein</fullName>
    </recommendedName>
</protein>
<organism evidence="1 2">
    <name type="scientific">Polaribacter marinaquae</name>
    <dbReference type="NCBI Taxonomy" id="1642819"/>
    <lineage>
        <taxon>Bacteria</taxon>
        <taxon>Pseudomonadati</taxon>
        <taxon>Bacteroidota</taxon>
        <taxon>Flavobacteriia</taxon>
        <taxon>Flavobacteriales</taxon>
        <taxon>Flavobacteriaceae</taxon>
    </lineage>
</organism>